<dbReference type="EMBL" id="ML122256">
    <property type="protein sequence ID" value="RPD63415.1"/>
    <property type="molecule type" value="Genomic_DNA"/>
</dbReference>
<gene>
    <name evidence="1" type="ORF">L227DRAFT_572566</name>
</gene>
<evidence type="ECO:0000313" key="1">
    <source>
        <dbReference type="EMBL" id="RPD63415.1"/>
    </source>
</evidence>
<protein>
    <submittedName>
        <fullName evidence="1">Uncharacterized protein</fullName>
    </submittedName>
</protein>
<dbReference type="AlphaFoldDB" id="A0A5C2SHW2"/>
<sequence length="359" mass="40975">MFGGQGPAYRMLKNSLRPVVYQSRMGHVGHPGQHATLIARNIAPSLVDSLRHYFIRSSTSMKTIRTLDPMKLTAEDYLPAISLFGHMQRLPPEAPLFGENHLKGFLYYHLPSRGPPLAGELRFRVTLSGHPASFPSGFDLVNKHGVIWRVPLVNIASYEKYAPIRHLLINVDRTVPQQLMDSFSEQGYVHEARIMHAFGQPFDLHLDSPFHYFTFVAKDRMEGVQLGYVTSFTKFDHTKRPQRHVPFEGTVMCCFEPSSLPEHAGRRVAVIRVLRSLESDPVRRNPLYLGPAYPQELTPRAGELLMTMHYGRLQTWIVDVDKKTPRRTTGRHVALRILFDNAVEYARKDITTEVMEVHA</sequence>
<proteinExistence type="predicted"/>
<reference evidence="1" key="1">
    <citation type="journal article" date="2018" name="Genome Biol. Evol.">
        <title>Genomics and development of Lentinus tigrinus, a white-rot wood-decaying mushroom with dimorphic fruiting bodies.</title>
        <authorList>
            <person name="Wu B."/>
            <person name="Xu Z."/>
            <person name="Knudson A."/>
            <person name="Carlson A."/>
            <person name="Chen N."/>
            <person name="Kovaka S."/>
            <person name="LaButti K."/>
            <person name="Lipzen A."/>
            <person name="Pennachio C."/>
            <person name="Riley R."/>
            <person name="Schakwitz W."/>
            <person name="Umezawa K."/>
            <person name="Ohm R.A."/>
            <person name="Grigoriev I.V."/>
            <person name="Nagy L.G."/>
            <person name="Gibbons J."/>
            <person name="Hibbett D."/>
        </authorList>
    </citation>
    <scope>NUCLEOTIDE SEQUENCE [LARGE SCALE GENOMIC DNA]</scope>
    <source>
        <strain evidence="1">ALCF2SS1-6</strain>
    </source>
</reference>
<dbReference type="OrthoDB" id="2758168at2759"/>
<name>A0A5C2SHW2_9APHY</name>
<evidence type="ECO:0000313" key="2">
    <source>
        <dbReference type="Proteomes" id="UP000313359"/>
    </source>
</evidence>
<organism evidence="1 2">
    <name type="scientific">Lentinus tigrinus ALCF2SS1-6</name>
    <dbReference type="NCBI Taxonomy" id="1328759"/>
    <lineage>
        <taxon>Eukaryota</taxon>
        <taxon>Fungi</taxon>
        <taxon>Dikarya</taxon>
        <taxon>Basidiomycota</taxon>
        <taxon>Agaricomycotina</taxon>
        <taxon>Agaricomycetes</taxon>
        <taxon>Polyporales</taxon>
        <taxon>Polyporaceae</taxon>
        <taxon>Lentinus</taxon>
    </lineage>
</organism>
<dbReference type="Proteomes" id="UP000313359">
    <property type="component" value="Unassembled WGS sequence"/>
</dbReference>
<accession>A0A5C2SHW2</accession>
<keyword evidence="2" id="KW-1185">Reference proteome</keyword>